<organism evidence="1 2">
    <name type="scientific">Dehalobacterium formicoaceticum</name>
    <dbReference type="NCBI Taxonomy" id="51515"/>
    <lineage>
        <taxon>Bacteria</taxon>
        <taxon>Bacillati</taxon>
        <taxon>Bacillota</taxon>
        <taxon>Clostridia</taxon>
        <taxon>Eubacteriales</taxon>
        <taxon>Peptococcaceae</taxon>
        <taxon>Dehalobacterium</taxon>
    </lineage>
</organism>
<evidence type="ECO:0000313" key="1">
    <source>
        <dbReference type="EMBL" id="MCR6547028.1"/>
    </source>
</evidence>
<dbReference type="EMBL" id="JANPWE010000017">
    <property type="protein sequence ID" value="MCR6547028.1"/>
    <property type="molecule type" value="Genomic_DNA"/>
</dbReference>
<reference evidence="1 2" key="1">
    <citation type="submission" date="2022-08" db="EMBL/GenBank/DDBJ databases">
        <title>Proteogenomics of the novel Dehalobacterium formicoaceticum strain EZ94 highlights a key role of methyltransferases during anaerobic dichloromethane degradation.</title>
        <authorList>
            <person name="Wasmund K."/>
        </authorList>
    </citation>
    <scope>NUCLEOTIDE SEQUENCE [LARGE SCALE GENOMIC DNA]</scope>
    <source>
        <strain evidence="1 2">EZ94</strain>
    </source>
</reference>
<dbReference type="RefSeq" id="WP_157677438.1">
    <property type="nucleotide sequence ID" value="NZ_CP022121.1"/>
</dbReference>
<accession>A0ABT1Y8X6</accession>
<keyword evidence="2" id="KW-1185">Reference proteome</keyword>
<dbReference type="Proteomes" id="UP001524944">
    <property type="component" value="Unassembled WGS sequence"/>
</dbReference>
<comment type="caution">
    <text evidence="1">The sequence shown here is derived from an EMBL/GenBank/DDBJ whole genome shotgun (WGS) entry which is preliminary data.</text>
</comment>
<gene>
    <name evidence="1" type="ORF">NVS47_16180</name>
</gene>
<sequence length="188" mass="22297">MTILTLIKPLFKKQTKRIYGPQEIPPWHFLYGKKCWRCGHYERKLRLYDKSVIIVVVYRFYCPETRKTYSLLPFFISRYERHINTVLEDVLYGRLVDGLPIEKLSEEPAPSPWTVRRWIHKFGAILENSKQSVEIFLIRNIPDYHPATVSMSSHPFKTLLEKASHLEANQSHLSFFSPLSYIFYVNAM</sequence>
<evidence type="ECO:0008006" key="3">
    <source>
        <dbReference type="Google" id="ProtNLM"/>
    </source>
</evidence>
<proteinExistence type="predicted"/>
<evidence type="ECO:0000313" key="2">
    <source>
        <dbReference type="Proteomes" id="UP001524944"/>
    </source>
</evidence>
<protein>
    <recommendedName>
        <fullName evidence="3">Transposase</fullName>
    </recommendedName>
</protein>
<name>A0ABT1Y8X6_9FIRM</name>